<organism evidence="1 2">
    <name type="scientific">Fistulifera solaris</name>
    <name type="common">Oleaginous diatom</name>
    <dbReference type="NCBI Taxonomy" id="1519565"/>
    <lineage>
        <taxon>Eukaryota</taxon>
        <taxon>Sar</taxon>
        <taxon>Stramenopiles</taxon>
        <taxon>Ochrophyta</taxon>
        <taxon>Bacillariophyta</taxon>
        <taxon>Bacillariophyceae</taxon>
        <taxon>Bacillariophycidae</taxon>
        <taxon>Naviculales</taxon>
        <taxon>Naviculaceae</taxon>
        <taxon>Fistulifera</taxon>
    </lineage>
</organism>
<reference evidence="1 2" key="1">
    <citation type="journal article" date="2015" name="Plant Cell">
        <title>Oil accumulation by the oleaginous diatom Fistulifera solaris as revealed by the genome and transcriptome.</title>
        <authorList>
            <person name="Tanaka T."/>
            <person name="Maeda Y."/>
            <person name="Veluchamy A."/>
            <person name="Tanaka M."/>
            <person name="Abida H."/>
            <person name="Marechal E."/>
            <person name="Bowler C."/>
            <person name="Muto M."/>
            <person name="Sunaga Y."/>
            <person name="Tanaka M."/>
            <person name="Yoshino T."/>
            <person name="Taniguchi T."/>
            <person name="Fukuda Y."/>
            <person name="Nemoto M."/>
            <person name="Matsumoto M."/>
            <person name="Wong P.S."/>
            <person name="Aburatani S."/>
            <person name="Fujibuchi W."/>
        </authorList>
    </citation>
    <scope>NUCLEOTIDE SEQUENCE [LARGE SCALE GENOMIC DNA]</scope>
    <source>
        <strain evidence="1 2">JPCC DA0580</strain>
    </source>
</reference>
<evidence type="ECO:0000313" key="2">
    <source>
        <dbReference type="Proteomes" id="UP000198406"/>
    </source>
</evidence>
<comment type="caution">
    <text evidence="1">The sequence shown here is derived from an EMBL/GenBank/DDBJ whole genome shotgun (WGS) entry which is preliminary data.</text>
</comment>
<accession>A0A1Z5KHB7</accession>
<gene>
    <name evidence="1" type="ORF">FisN_14Lh011</name>
</gene>
<protein>
    <submittedName>
        <fullName evidence="1">Uncharacterized protein</fullName>
    </submittedName>
</protein>
<dbReference type="InParanoid" id="A0A1Z5KHB7"/>
<sequence length="494" mass="58087">MQLYSHCNSSYTTQQSINHRRLQQQQQRTTITPRPTRILYIVTSMNEYDTGKRSTTKGYDRFQNTILPVLQESMTSIWQWLQQQHRLSNNQPSATEQPHLHLYFVAHYNVTRMDLLQQLIQGVKYSNPLPRSESHITFDVWHQATPLGYAYDNNKSPDRISEITRGLARQQRYIVKDLLEDYDMVVAFEDDMLVHGSALEHYWTWTQKLYQGRYGAAKQANYTVQEALTRFHGDMTLIQWQRMIPGFMRVEAPLVDFVPTTNNLYSQIPPNYSWDDTAERHIDPSFCCHTTWDESVTRIPAHPQDLYFWETSIDVLGIRQLPTEEWVLLLAGNNDALYPKAEYIIGDYYPQDYYNNTPRPDRTKSRYMSNQGGWMGTRHQIVEWHTHWCHGGFLPPFLAPYHKYDGLHLQSVEYWSGGGQLVGPHACHLQRIIPLEPTEFSRSLLYHTSNNKQRSPNVRHKFSSRTIDEFWAQLNTIRHRAIRLMEGKEEMKAG</sequence>
<dbReference type="Proteomes" id="UP000198406">
    <property type="component" value="Unassembled WGS sequence"/>
</dbReference>
<dbReference type="EMBL" id="BDSP01000230">
    <property type="protein sequence ID" value="GAX25703.1"/>
    <property type="molecule type" value="Genomic_DNA"/>
</dbReference>
<evidence type="ECO:0000313" key="1">
    <source>
        <dbReference type="EMBL" id="GAX25703.1"/>
    </source>
</evidence>
<proteinExistence type="predicted"/>
<dbReference type="AlphaFoldDB" id="A0A1Z5KHB7"/>
<dbReference type="OrthoDB" id="38337at2759"/>
<keyword evidence="2" id="KW-1185">Reference proteome</keyword>
<name>A0A1Z5KHB7_FISSO</name>